<organism evidence="1 2">
    <name type="scientific">Flavobacterium ponti</name>
    <dbReference type="NCBI Taxonomy" id="665133"/>
    <lineage>
        <taxon>Bacteria</taxon>
        <taxon>Pseudomonadati</taxon>
        <taxon>Bacteroidota</taxon>
        <taxon>Flavobacteriia</taxon>
        <taxon>Flavobacteriales</taxon>
        <taxon>Flavobacteriaceae</taxon>
        <taxon>Flavobacterium</taxon>
    </lineage>
</organism>
<dbReference type="RefSeq" id="WP_379738245.1">
    <property type="nucleotide sequence ID" value="NZ_JBHSGW010000002.1"/>
</dbReference>
<dbReference type="Proteomes" id="UP001595885">
    <property type="component" value="Unassembled WGS sequence"/>
</dbReference>
<dbReference type="SUPFAM" id="SSF82185">
    <property type="entry name" value="Histone H3 K4-specific methyltransferase SET7/9 N-terminal domain"/>
    <property type="match status" value="2"/>
</dbReference>
<protein>
    <recommendedName>
        <fullName evidence="3">MORN repeat protein</fullName>
    </recommendedName>
</protein>
<sequence length="246" mass="27978">MKKITQILLLVICSTGFSQENFKNQITKKDLKKSTVTFESFTNENGDVSFGFRLDSLIVGPNLVISSNGTKTYQNYNKDHEIDGTVINMYKEKDEIELFTYRKGLKNGPAFTMTGGKPTKKEQYKNDKIDLGGFKVDPPGKYQLIKGDGFSGFTMEKYENNSYAIGYFKHGYKWMPIIHVWESGESYYGQCMSVRQGFGIYAYKNGDIYVGMWDDNYREGLGFVIDKNGNITEKGFYEGGVLKTAM</sequence>
<evidence type="ECO:0008006" key="3">
    <source>
        <dbReference type="Google" id="ProtNLM"/>
    </source>
</evidence>
<comment type="caution">
    <text evidence="1">The sequence shown here is derived from an EMBL/GenBank/DDBJ whole genome shotgun (WGS) entry which is preliminary data.</text>
</comment>
<dbReference type="Gene3D" id="2.20.110.10">
    <property type="entry name" value="Histone H3 K4-specific methyltransferase SET7/9 N-terminal domain"/>
    <property type="match status" value="1"/>
</dbReference>
<keyword evidence="2" id="KW-1185">Reference proteome</keyword>
<gene>
    <name evidence="1" type="ORF">ACFO3U_02955</name>
</gene>
<evidence type="ECO:0000313" key="1">
    <source>
        <dbReference type="EMBL" id="MFC4738944.1"/>
    </source>
</evidence>
<reference evidence="2" key="1">
    <citation type="journal article" date="2019" name="Int. J. Syst. Evol. Microbiol.">
        <title>The Global Catalogue of Microorganisms (GCM) 10K type strain sequencing project: providing services to taxonomists for standard genome sequencing and annotation.</title>
        <authorList>
            <consortium name="The Broad Institute Genomics Platform"/>
            <consortium name="The Broad Institute Genome Sequencing Center for Infectious Disease"/>
            <person name="Wu L."/>
            <person name="Ma J."/>
        </authorList>
    </citation>
    <scope>NUCLEOTIDE SEQUENCE [LARGE SCALE GENOMIC DNA]</scope>
    <source>
        <strain evidence="2">CCUG 50349</strain>
    </source>
</reference>
<dbReference type="EMBL" id="JBHSGW010000002">
    <property type="protein sequence ID" value="MFC4738944.1"/>
    <property type="molecule type" value="Genomic_DNA"/>
</dbReference>
<evidence type="ECO:0000313" key="2">
    <source>
        <dbReference type="Proteomes" id="UP001595885"/>
    </source>
</evidence>
<proteinExistence type="predicted"/>
<accession>A0ABV9P4S3</accession>
<name>A0ABV9P4S3_9FLAO</name>